<keyword evidence="2" id="KW-1185">Reference proteome</keyword>
<gene>
    <name evidence="1" type="ORF">HPB48_023211</name>
</gene>
<sequence>MKCRSCNHICDDDSVVRVSCGKETLLRKFVRCPKASKGCNDTFVLSYLETHIRRCEFVYTACSLCKARVKFKKLSEHYAACRAATASVVTASAGSKRLLEDLTNVKKEVEQAMAPGSSDEGALREKTASMLEVLERLQIQLTSGDAQNGSSQD</sequence>
<accession>A0A9J6H6K7</accession>
<dbReference type="InterPro" id="IPR013083">
    <property type="entry name" value="Znf_RING/FYVE/PHD"/>
</dbReference>
<evidence type="ECO:0000313" key="1">
    <source>
        <dbReference type="EMBL" id="KAH9382657.1"/>
    </source>
</evidence>
<dbReference type="Proteomes" id="UP000821853">
    <property type="component" value="Unassembled WGS sequence"/>
</dbReference>
<organism evidence="1 2">
    <name type="scientific">Haemaphysalis longicornis</name>
    <name type="common">Bush tick</name>
    <dbReference type="NCBI Taxonomy" id="44386"/>
    <lineage>
        <taxon>Eukaryota</taxon>
        <taxon>Metazoa</taxon>
        <taxon>Ecdysozoa</taxon>
        <taxon>Arthropoda</taxon>
        <taxon>Chelicerata</taxon>
        <taxon>Arachnida</taxon>
        <taxon>Acari</taxon>
        <taxon>Parasitiformes</taxon>
        <taxon>Ixodida</taxon>
        <taxon>Ixodoidea</taxon>
        <taxon>Ixodidae</taxon>
        <taxon>Haemaphysalinae</taxon>
        <taxon>Haemaphysalis</taxon>
    </lineage>
</organism>
<evidence type="ECO:0000313" key="2">
    <source>
        <dbReference type="Proteomes" id="UP000821853"/>
    </source>
</evidence>
<dbReference type="AlphaFoldDB" id="A0A9J6H6K7"/>
<dbReference type="Gene3D" id="3.30.40.10">
    <property type="entry name" value="Zinc/RING finger domain, C3HC4 (zinc finger)"/>
    <property type="match status" value="1"/>
</dbReference>
<reference evidence="1 2" key="1">
    <citation type="journal article" date="2020" name="Cell">
        <title>Large-Scale Comparative Analyses of Tick Genomes Elucidate Their Genetic Diversity and Vector Capacities.</title>
        <authorList>
            <consortium name="Tick Genome and Microbiome Consortium (TIGMIC)"/>
            <person name="Jia N."/>
            <person name="Wang J."/>
            <person name="Shi W."/>
            <person name="Du L."/>
            <person name="Sun Y."/>
            <person name="Zhan W."/>
            <person name="Jiang J.F."/>
            <person name="Wang Q."/>
            <person name="Zhang B."/>
            <person name="Ji P."/>
            <person name="Bell-Sakyi L."/>
            <person name="Cui X.M."/>
            <person name="Yuan T.T."/>
            <person name="Jiang B.G."/>
            <person name="Yang W.F."/>
            <person name="Lam T.T."/>
            <person name="Chang Q.C."/>
            <person name="Ding S.J."/>
            <person name="Wang X.J."/>
            <person name="Zhu J.G."/>
            <person name="Ruan X.D."/>
            <person name="Zhao L."/>
            <person name="Wei J.T."/>
            <person name="Ye R.Z."/>
            <person name="Que T.C."/>
            <person name="Du C.H."/>
            <person name="Zhou Y.H."/>
            <person name="Cheng J.X."/>
            <person name="Dai P.F."/>
            <person name="Guo W.B."/>
            <person name="Han X.H."/>
            <person name="Huang E.J."/>
            <person name="Li L.F."/>
            <person name="Wei W."/>
            <person name="Gao Y.C."/>
            <person name="Liu J.Z."/>
            <person name="Shao H.Z."/>
            <person name="Wang X."/>
            <person name="Wang C.C."/>
            <person name="Yang T.C."/>
            <person name="Huo Q.B."/>
            <person name="Li W."/>
            <person name="Chen H.Y."/>
            <person name="Chen S.E."/>
            <person name="Zhou L.G."/>
            <person name="Ni X.B."/>
            <person name="Tian J.H."/>
            <person name="Sheng Y."/>
            <person name="Liu T."/>
            <person name="Pan Y.S."/>
            <person name="Xia L.Y."/>
            <person name="Li J."/>
            <person name="Zhao F."/>
            <person name="Cao W.C."/>
        </authorList>
    </citation>
    <scope>NUCLEOTIDE SEQUENCE [LARGE SCALE GENOMIC DNA]</scope>
    <source>
        <strain evidence="1">HaeL-2018</strain>
    </source>
</reference>
<dbReference type="EMBL" id="JABSTR010000104">
    <property type="protein sequence ID" value="KAH9382657.1"/>
    <property type="molecule type" value="Genomic_DNA"/>
</dbReference>
<proteinExistence type="predicted"/>
<name>A0A9J6H6K7_HAELO</name>
<comment type="caution">
    <text evidence="1">The sequence shown here is derived from an EMBL/GenBank/DDBJ whole genome shotgun (WGS) entry which is preliminary data.</text>
</comment>
<protein>
    <submittedName>
        <fullName evidence="1">Uncharacterized protein</fullName>
    </submittedName>
</protein>
<dbReference type="VEuPathDB" id="VectorBase:HLOH_046191"/>
<dbReference type="SUPFAM" id="SSF49599">
    <property type="entry name" value="TRAF domain-like"/>
    <property type="match status" value="1"/>
</dbReference>